<gene>
    <name evidence="5" type="ORF">CONCODRAFT_9866</name>
</gene>
<dbReference type="PROSITE" id="PS00497">
    <property type="entry name" value="TYROSINASE_1"/>
    <property type="match status" value="1"/>
</dbReference>
<dbReference type="Pfam" id="PF00264">
    <property type="entry name" value="Tyrosinase"/>
    <property type="match status" value="1"/>
</dbReference>
<evidence type="ECO:0000256" key="1">
    <source>
        <dbReference type="ARBA" id="ARBA00022723"/>
    </source>
</evidence>
<proteinExistence type="predicted"/>
<feature type="domain" description="Tyrosinase copper-binding" evidence="4">
    <location>
        <begin position="220"/>
        <end position="231"/>
    </location>
</feature>
<dbReference type="InterPro" id="IPR050316">
    <property type="entry name" value="Tyrosinase/Hemocyanin"/>
</dbReference>
<keyword evidence="6" id="KW-1185">Reference proteome</keyword>
<dbReference type="InterPro" id="IPR002227">
    <property type="entry name" value="Tyrosinase_Cu-bd"/>
</dbReference>
<dbReference type="PANTHER" id="PTHR11474">
    <property type="entry name" value="TYROSINASE FAMILY MEMBER"/>
    <property type="match status" value="1"/>
</dbReference>
<dbReference type="Gene3D" id="1.10.1280.10">
    <property type="entry name" value="Di-copper center containing domain from catechol oxidase"/>
    <property type="match status" value="1"/>
</dbReference>
<evidence type="ECO:0000256" key="2">
    <source>
        <dbReference type="ARBA" id="ARBA00023008"/>
    </source>
</evidence>
<dbReference type="GO" id="GO:0016491">
    <property type="term" value="F:oxidoreductase activity"/>
    <property type="evidence" value="ECO:0007669"/>
    <property type="project" value="InterPro"/>
</dbReference>
<dbReference type="OMA" id="PWANWHT"/>
<name>A0A137NZ43_CONC2</name>
<dbReference type="AlphaFoldDB" id="A0A137NZ43"/>
<dbReference type="GO" id="GO:0046872">
    <property type="term" value="F:metal ion binding"/>
    <property type="evidence" value="ECO:0007669"/>
    <property type="project" value="UniProtKB-KW"/>
</dbReference>
<dbReference type="PROSITE" id="PS00498">
    <property type="entry name" value="TYROSINASE_2"/>
    <property type="match status" value="1"/>
</dbReference>
<accession>A0A137NZ43</accession>
<sequence>MLVCFNVVASAKCSQPRIRKEIREMSPDEVSRLKNAFQTLHDTPGSRGIGSVMDEFTQTHSSLFQLIHNGPEFFPWHRKFLRLFELELQKVDSSINLPYWDWTLDNEAPAQSIVLSNDYFGGNGDPMRNNCMTTGPWANWHTNWDTPHCLRRIFSNSVNRTMIVDGNMGVLPSDEVIDALINDSPQFSRFSNQFEDFHTLLHLYIGGMGGDMSQGFSPNDPIFYLHHGLVDWIWWEWQRRHPDVPQYDGLAFNRTTTLNDLLTQLGDPVFSTLDTEEEYYCYTYSTDFPKNPEKIADMVQAASVDLINDLYFDKYSSDEINKRYERCQQQPNRIVPDELKTKYGRIPSLEEFPDHYIQMMGRKREDMDQVISYSNNIATKLNFIRGY</sequence>
<evidence type="ECO:0000313" key="5">
    <source>
        <dbReference type="EMBL" id="KXN67968.1"/>
    </source>
</evidence>
<evidence type="ECO:0000259" key="4">
    <source>
        <dbReference type="PROSITE" id="PS00498"/>
    </source>
</evidence>
<dbReference type="PRINTS" id="PR00092">
    <property type="entry name" value="TYROSINASE"/>
</dbReference>
<dbReference type="Proteomes" id="UP000070444">
    <property type="component" value="Unassembled WGS sequence"/>
</dbReference>
<organism evidence="5 6">
    <name type="scientific">Conidiobolus coronatus (strain ATCC 28846 / CBS 209.66 / NRRL 28638)</name>
    <name type="common">Delacroixia coronata</name>
    <dbReference type="NCBI Taxonomy" id="796925"/>
    <lineage>
        <taxon>Eukaryota</taxon>
        <taxon>Fungi</taxon>
        <taxon>Fungi incertae sedis</taxon>
        <taxon>Zoopagomycota</taxon>
        <taxon>Entomophthoromycotina</taxon>
        <taxon>Entomophthoromycetes</taxon>
        <taxon>Entomophthorales</taxon>
        <taxon>Ancylistaceae</taxon>
        <taxon>Conidiobolus</taxon>
    </lineage>
</organism>
<evidence type="ECO:0000313" key="6">
    <source>
        <dbReference type="Proteomes" id="UP000070444"/>
    </source>
</evidence>
<feature type="domain" description="Tyrosinase copper-binding" evidence="3">
    <location>
        <begin position="68"/>
        <end position="85"/>
    </location>
</feature>
<keyword evidence="1" id="KW-0479">Metal-binding</keyword>
<dbReference type="OrthoDB" id="6132182at2759"/>
<dbReference type="STRING" id="796925.A0A137NZ43"/>
<keyword evidence="2" id="KW-0186">Copper</keyword>
<evidence type="ECO:0000259" key="3">
    <source>
        <dbReference type="PROSITE" id="PS00497"/>
    </source>
</evidence>
<dbReference type="PANTHER" id="PTHR11474:SF126">
    <property type="entry name" value="TYROSINASE-LIKE PROTEIN TYR-1-RELATED"/>
    <property type="match status" value="1"/>
</dbReference>
<protein>
    <submittedName>
        <fullName evidence="5">Di-copper centre-containing protein</fullName>
    </submittedName>
</protein>
<dbReference type="InterPro" id="IPR008922">
    <property type="entry name" value="Di-copper_centre_dom_sf"/>
</dbReference>
<dbReference type="SUPFAM" id="SSF48056">
    <property type="entry name" value="Di-copper centre-containing domain"/>
    <property type="match status" value="1"/>
</dbReference>
<reference evidence="5 6" key="1">
    <citation type="journal article" date="2015" name="Genome Biol. Evol.">
        <title>Phylogenomic analyses indicate that early fungi evolved digesting cell walls of algal ancestors of land plants.</title>
        <authorList>
            <person name="Chang Y."/>
            <person name="Wang S."/>
            <person name="Sekimoto S."/>
            <person name="Aerts A.L."/>
            <person name="Choi C."/>
            <person name="Clum A."/>
            <person name="LaButti K.M."/>
            <person name="Lindquist E.A."/>
            <person name="Yee Ngan C."/>
            <person name="Ohm R.A."/>
            <person name="Salamov A.A."/>
            <person name="Grigoriev I.V."/>
            <person name="Spatafora J.W."/>
            <person name="Berbee M.L."/>
        </authorList>
    </citation>
    <scope>NUCLEOTIDE SEQUENCE [LARGE SCALE GENOMIC DNA]</scope>
    <source>
        <strain evidence="5 6">NRRL 28638</strain>
    </source>
</reference>
<dbReference type="EMBL" id="KQ964602">
    <property type="protein sequence ID" value="KXN67968.1"/>
    <property type="molecule type" value="Genomic_DNA"/>
</dbReference>